<dbReference type="GO" id="GO:0005886">
    <property type="term" value="C:plasma membrane"/>
    <property type="evidence" value="ECO:0007669"/>
    <property type="project" value="UniProtKB-SubCell"/>
</dbReference>
<evidence type="ECO:0000256" key="1">
    <source>
        <dbReference type="ARBA" id="ARBA00004651"/>
    </source>
</evidence>
<dbReference type="PANTHER" id="PTHR30086">
    <property type="entry name" value="ARGININE EXPORTER PROTEIN ARGO"/>
    <property type="match status" value="1"/>
</dbReference>
<keyword evidence="3 6" id="KW-0812">Transmembrane</keyword>
<dbReference type="Proteomes" id="UP000291088">
    <property type="component" value="Unassembled WGS sequence"/>
</dbReference>
<comment type="caution">
    <text evidence="7">The sequence shown here is derived from an EMBL/GenBank/DDBJ whole genome shotgun (WGS) entry which is preliminary data.</text>
</comment>
<reference evidence="7 8" key="1">
    <citation type="submission" date="2019-01" db="EMBL/GenBank/DDBJ databases">
        <authorList>
            <person name="Deng T."/>
        </authorList>
    </citation>
    <scope>NUCLEOTIDE SEQUENCE [LARGE SCALE GENOMIC DNA]</scope>
    <source>
        <strain evidence="7 8">F8825</strain>
    </source>
</reference>
<keyword evidence="2" id="KW-1003">Cell membrane</keyword>
<keyword evidence="4 6" id="KW-1133">Transmembrane helix</keyword>
<gene>
    <name evidence="7" type="ORF">EUU22_16915</name>
</gene>
<name>A0A4Q2SUV6_9HYPH</name>
<evidence type="ECO:0000256" key="6">
    <source>
        <dbReference type="SAM" id="Phobius"/>
    </source>
</evidence>
<evidence type="ECO:0000313" key="8">
    <source>
        <dbReference type="Proteomes" id="UP000291088"/>
    </source>
</evidence>
<evidence type="ECO:0000256" key="2">
    <source>
        <dbReference type="ARBA" id="ARBA00022475"/>
    </source>
</evidence>
<feature type="transmembrane region" description="Helical" evidence="6">
    <location>
        <begin position="44"/>
        <end position="67"/>
    </location>
</feature>
<comment type="subcellular location">
    <subcellularLocation>
        <location evidence="1">Cell membrane</location>
        <topology evidence="1">Multi-pass membrane protein</topology>
    </subcellularLocation>
</comment>
<evidence type="ECO:0000256" key="5">
    <source>
        <dbReference type="ARBA" id="ARBA00023136"/>
    </source>
</evidence>
<dbReference type="EMBL" id="SDVB01000253">
    <property type="protein sequence ID" value="RYC09775.1"/>
    <property type="molecule type" value="Genomic_DNA"/>
</dbReference>
<organism evidence="7 8">
    <name type="scientific">Ciceribacter ferrooxidans</name>
    <dbReference type="NCBI Taxonomy" id="2509717"/>
    <lineage>
        <taxon>Bacteria</taxon>
        <taxon>Pseudomonadati</taxon>
        <taxon>Pseudomonadota</taxon>
        <taxon>Alphaproteobacteria</taxon>
        <taxon>Hyphomicrobiales</taxon>
        <taxon>Rhizobiaceae</taxon>
        <taxon>Ciceribacter</taxon>
    </lineage>
</organism>
<proteinExistence type="predicted"/>
<dbReference type="AlphaFoldDB" id="A0A4Q2SUV6"/>
<feature type="transmembrane region" description="Helical" evidence="6">
    <location>
        <begin position="74"/>
        <end position="92"/>
    </location>
</feature>
<dbReference type="Pfam" id="PF01810">
    <property type="entry name" value="LysE"/>
    <property type="match status" value="1"/>
</dbReference>
<feature type="transmembrane region" description="Helical" evidence="6">
    <location>
        <begin position="148"/>
        <end position="173"/>
    </location>
</feature>
<accession>A0A4Q2SUV6</accession>
<dbReference type="RefSeq" id="WP_129333181.1">
    <property type="nucleotide sequence ID" value="NZ_SDVB01000253.1"/>
</dbReference>
<dbReference type="GO" id="GO:0015171">
    <property type="term" value="F:amino acid transmembrane transporter activity"/>
    <property type="evidence" value="ECO:0007669"/>
    <property type="project" value="TreeGrafter"/>
</dbReference>
<dbReference type="OrthoDB" id="7346064at2"/>
<evidence type="ECO:0000313" key="7">
    <source>
        <dbReference type="EMBL" id="RYC09775.1"/>
    </source>
</evidence>
<evidence type="ECO:0000256" key="4">
    <source>
        <dbReference type="ARBA" id="ARBA00022989"/>
    </source>
</evidence>
<protein>
    <submittedName>
        <fullName evidence="7">LysE family translocator</fullName>
    </submittedName>
</protein>
<keyword evidence="8" id="KW-1185">Reference proteome</keyword>
<dbReference type="InterPro" id="IPR001123">
    <property type="entry name" value="LeuE-type"/>
</dbReference>
<sequence length="213" mass="22347">MSSQVIFVSILGAILIGAMSPGPNFILVSRTAIAQGRSAGVAAALGMGLGGACLGGLALLGLSALLLRAETVFVLVKILGGLYLVYVGFRIFRHASTPLAFESNGPERARSLGSNLVTGLFIQLSNPKTVIVYGSIFAALLPAEPERWLMLALVPMLFGIEAGWYMVVALVFSARAPRRAYVRAKAWIDRTAGAVMAGLGARLAAEGISSRVW</sequence>
<evidence type="ECO:0000256" key="3">
    <source>
        <dbReference type="ARBA" id="ARBA00022692"/>
    </source>
</evidence>
<keyword evidence="5 6" id="KW-0472">Membrane</keyword>
<dbReference type="PANTHER" id="PTHR30086:SF19">
    <property type="entry name" value="THREONINE EFFLUX PROTEIN"/>
    <property type="match status" value="1"/>
</dbReference>